<feature type="chain" id="PRO_5012899455" description="Protein ROT1" evidence="10">
    <location>
        <begin position="21"/>
        <end position="236"/>
    </location>
</feature>
<evidence type="ECO:0000256" key="1">
    <source>
        <dbReference type="ARBA" id="ARBA00004115"/>
    </source>
</evidence>
<dbReference type="AlphaFoldDB" id="A0A284REH8"/>
<evidence type="ECO:0000256" key="3">
    <source>
        <dbReference type="ARBA" id="ARBA00016195"/>
    </source>
</evidence>
<keyword evidence="7" id="KW-0256">Endoplasmic reticulum</keyword>
<reference evidence="12" key="1">
    <citation type="journal article" date="2017" name="Nat. Ecol. Evol.">
        <title>Genome expansion and lineage-specific genetic innovations in the forest pathogenic fungi Armillaria.</title>
        <authorList>
            <person name="Sipos G."/>
            <person name="Prasanna A.N."/>
            <person name="Walter M.C."/>
            <person name="O'Connor E."/>
            <person name="Balint B."/>
            <person name="Krizsan K."/>
            <person name="Kiss B."/>
            <person name="Hess J."/>
            <person name="Varga T."/>
            <person name="Slot J."/>
            <person name="Riley R."/>
            <person name="Boka B."/>
            <person name="Rigling D."/>
            <person name="Barry K."/>
            <person name="Lee J."/>
            <person name="Mihaltcheva S."/>
            <person name="LaButti K."/>
            <person name="Lipzen A."/>
            <person name="Waldron R."/>
            <person name="Moloney N.M."/>
            <person name="Sperisen C."/>
            <person name="Kredics L."/>
            <person name="Vagvoelgyi C."/>
            <person name="Patrignani A."/>
            <person name="Fitzpatrick D."/>
            <person name="Nagy I."/>
            <person name="Doyle S."/>
            <person name="Anderson J.B."/>
            <person name="Grigoriev I.V."/>
            <person name="Gueldener U."/>
            <person name="Muensterkoetter M."/>
            <person name="Nagy L.G."/>
        </authorList>
    </citation>
    <scope>NUCLEOTIDE SEQUENCE [LARGE SCALE GENOMIC DNA]</scope>
    <source>
        <strain evidence="12">C18/9</strain>
    </source>
</reference>
<evidence type="ECO:0000256" key="4">
    <source>
        <dbReference type="ARBA" id="ARBA00017291"/>
    </source>
</evidence>
<gene>
    <name evidence="11" type="ORF">ARMOST_10471</name>
</gene>
<keyword evidence="6 10" id="KW-0732">Signal</keyword>
<evidence type="ECO:0000313" key="12">
    <source>
        <dbReference type="Proteomes" id="UP000219338"/>
    </source>
</evidence>
<evidence type="ECO:0000256" key="2">
    <source>
        <dbReference type="ARBA" id="ARBA00007149"/>
    </source>
</evidence>
<keyword evidence="9" id="KW-0472">Membrane</keyword>
<dbReference type="Pfam" id="PF10681">
    <property type="entry name" value="Rot1"/>
    <property type="match status" value="1"/>
</dbReference>
<evidence type="ECO:0000256" key="5">
    <source>
        <dbReference type="ARBA" id="ARBA00022692"/>
    </source>
</evidence>
<feature type="signal peptide" evidence="10">
    <location>
        <begin position="1"/>
        <end position="20"/>
    </location>
</feature>
<dbReference type="InterPro" id="IPR019623">
    <property type="entry name" value="Rot1"/>
</dbReference>
<evidence type="ECO:0000256" key="9">
    <source>
        <dbReference type="ARBA" id="ARBA00023136"/>
    </source>
</evidence>
<dbReference type="OrthoDB" id="5327821at2759"/>
<dbReference type="STRING" id="47428.A0A284REH8"/>
<dbReference type="GO" id="GO:0006458">
    <property type="term" value="P:'de novo' protein folding"/>
    <property type="evidence" value="ECO:0007669"/>
    <property type="project" value="InterPro"/>
</dbReference>
<dbReference type="GO" id="GO:0005789">
    <property type="term" value="C:endoplasmic reticulum membrane"/>
    <property type="evidence" value="ECO:0007669"/>
    <property type="project" value="UniProtKB-SubCell"/>
</dbReference>
<dbReference type="Proteomes" id="UP000219338">
    <property type="component" value="Unassembled WGS sequence"/>
</dbReference>
<proteinExistence type="inferred from homology"/>
<keyword evidence="8" id="KW-1133">Transmembrane helix</keyword>
<dbReference type="OMA" id="YKPPQML"/>
<keyword evidence="12" id="KW-1185">Reference proteome</keyword>
<sequence length="236" mass="25618">MIFNPLIALVLAVLPAHIFAQDIVYDSIHNMTVITGTWATGSKAVQTGSGFAIPSNESFIYPSVTGMSFSFTDNMWFEVARYRFTANATDPGCITGVVGWLHGTYSLEPNGSIILTPNGDGYQQIQDPCAAISNFVENYNDTELYQSWRIFQDPTDGFKLHLFAFDGSPLPPMFQVSTTPQMLPTQKLRNTTEATTAASSRKRSLLRRSTNAGVSSTACLAVTGGAWVVSLLALAL</sequence>
<name>A0A284REH8_ARMOS</name>
<evidence type="ECO:0000256" key="10">
    <source>
        <dbReference type="SAM" id="SignalP"/>
    </source>
</evidence>
<organism evidence="11 12">
    <name type="scientific">Armillaria ostoyae</name>
    <name type="common">Armillaria root rot fungus</name>
    <dbReference type="NCBI Taxonomy" id="47428"/>
    <lineage>
        <taxon>Eukaryota</taxon>
        <taxon>Fungi</taxon>
        <taxon>Dikarya</taxon>
        <taxon>Basidiomycota</taxon>
        <taxon>Agaricomycotina</taxon>
        <taxon>Agaricomycetes</taxon>
        <taxon>Agaricomycetidae</taxon>
        <taxon>Agaricales</taxon>
        <taxon>Marasmiineae</taxon>
        <taxon>Physalacriaceae</taxon>
        <taxon>Armillaria</taxon>
    </lineage>
</organism>
<evidence type="ECO:0000313" key="11">
    <source>
        <dbReference type="EMBL" id="SJL07128.1"/>
    </source>
</evidence>
<evidence type="ECO:0000256" key="6">
    <source>
        <dbReference type="ARBA" id="ARBA00022729"/>
    </source>
</evidence>
<keyword evidence="5" id="KW-0812">Transmembrane</keyword>
<dbReference type="EMBL" id="FUEG01000008">
    <property type="protein sequence ID" value="SJL07128.1"/>
    <property type="molecule type" value="Genomic_DNA"/>
</dbReference>
<protein>
    <recommendedName>
        <fullName evidence="4">Protein ROT1</fullName>
    </recommendedName>
    <alternativeName>
        <fullName evidence="3">Protein rot1</fullName>
    </alternativeName>
</protein>
<dbReference type="GO" id="GO:0051082">
    <property type="term" value="F:unfolded protein binding"/>
    <property type="evidence" value="ECO:0007669"/>
    <property type="project" value="TreeGrafter"/>
</dbReference>
<evidence type="ECO:0000256" key="7">
    <source>
        <dbReference type="ARBA" id="ARBA00022824"/>
    </source>
</evidence>
<dbReference type="PANTHER" id="PTHR28090:SF1">
    <property type="entry name" value="PROTEIN ROT1"/>
    <property type="match status" value="1"/>
</dbReference>
<dbReference type="PANTHER" id="PTHR28090">
    <property type="entry name" value="PROTEIN ROT1"/>
    <property type="match status" value="1"/>
</dbReference>
<comment type="subcellular location">
    <subcellularLocation>
        <location evidence="1">Endoplasmic reticulum membrane</location>
        <topology evidence="1">Single-pass type I membrane protein</topology>
    </subcellularLocation>
</comment>
<accession>A0A284REH8</accession>
<evidence type="ECO:0000256" key="8">
    <source>
        <dbReference type="ARBA" id="ARBA00022989"/>
    </source>
</evidence>
<comment type="similarity">
    <text evidence="2">Belongs to the ROT1 family.</text>
</comment>